<keyword evidence="2" id="KW-1185">Reference proteome</keyword>
<dbReference type="InterPro" id="IPR011990">
    <property type="entry name" value="TPR-like_helical_dom_sf"/>
</dbReference>
<organism evidence="1 2">
    <name type="scientific">Protea cynaroides</name>
    <dbReference type="NCBI Taxonomy" id="273540"/>
    <lineage>
        <taxon>Eukaryota</taxon>
        <taxon>Viridiplantae</taxon>
        <taxon>Streptophyta</taxon>
        <taxon>Embryophyta</taxon>
        <taxon>Tracheophyta</taxon>
        <taxon>Spermatophyta</taxon>
        <taxon>Magnoliopsida</taxon>
        <taxon>Proteales</taxon>
        <taxon>Proteaceae</taxon>
        <taxon>Protea</taxon>
    </lineage>
</organism>
<evidence type="ECO:0000313" key="1">
    <source>
        <dbReference type="EMBL" id="KAJ4953633.1"/>
    </source>
</evidence>
<dbReference type="PANTHER" id="PTHR37910:SF2">
    <property type="entry name" value="EXPRESSED PROTEIN"/>
    <property type="match status" value="1"/>
</dbReference>
<comment type="caution">
    <text evidence="1">The sequence shown here is derived from an EMBL/GenBank/DDBJ whole genome shotgun (WGS) entry which is preliminary data.</text>
</comment>
<proteinExistence type="predicted"/>
<reference evidence="1" key="1">
    <citation type="journal article" date="2023" name="Plant J.">
        <title>The genome of the king protea, Protea cynaroides.</title>
        <authorList>
            <person name="Chang J."/>
            <person name="Duong T.A."/>
            <person name="Schoeman C."/>
            <person name="Ma X."/>
            <person name="Roodt D."/>
            <person name="Barker N."/>
            <person name="Li Z."/>
            <person name="Van de Peer Y."/>
            <person name="Mizrachi E."/>
        </authorList>
    </citation>
    <scope>NUCLEOTIDE SEQUENCE</scope>
    <source>
        <tissue evidence="1">Young leaves</tissue>
    </source>
</reference>
<name>A0A9Q0GW03_9MAGN</name>
<gene>
    <name evidence="1" type="ORF">NE237_030465</name>
</gene>
<accession>A0A9Q0GW03</accession>
<dbReference type="EMBL" id="JAMYWD010000012">
    <property type="protein sequence ID" value="KAJ4953633.1"/>
    <property type="molecule type" value="Genomic_DNA"/>
</dbReference>
<evidence type="ECO:0000313" key="2">
    <source>
        <dbReference type="Proteomes" id="UP001141806"/>
    </source>
</evidence>
<dbReference type="SUPFAM" id="SSF48452">
    <property type="entry name" value="TPR-like"/>
    <property type="match status" value="1"/>
</dbReference>
<sequence>MGACKASIVGLLSSTPKPSSPKTLQRAAINGALKDFSAITSRRRLLLFSLPISSTFLILPIINQPGSCYALPDFNPVSPAERDASVALSERVSDAIELLEKGKELQAQGDFNHALEYFSQVVKEYKDFAFSDYARVGRALALYEIGDREEAIAELEDVSVSLKGYPEVHAALAAALYVDKNAPLLAENQFAIATILDPHYTDLSYVRETKHWPPRVVILLIVAVWITLINGSTSRKLHESSVYGTSTSGVKFTACSEKHPLPTNPTTQYCPRPPSSQSVGNESKAYDPCFGAQKIILRWEYMSIASVYGYGFAHELQWENRDMQLLATHSRWNLQLVTATLDFDDV</sequence>
<dbReference type="Gene3D" id="1.25.40.10">
    <property type="entry name" value="Tetratricopeptide repeat domain"/>
    <property type="match status" value="1"/>
</dbReference>
<dbReference type="Proteomes" id="UP001141806">
    <property type="component" value="Unassembled WGS sequence"/>
</dbReference>
<protein>
    <submittedName>
        <fullName evidence="1">Uncharacterized protein</fullName>
    </submittedName>
</protein>
<dbReference type="Pfam" id="PF14559">
    <property type="entry name" value="TPR_19"/>
    <property type="match status" value="1"/>
</dbReference>
<dbReference type="OrthoDB" id="508390at2759"/>
<dbReference type="PANTHER" id="PTHR37910">
    <property type="entry name" value="EXPRESSED PROTEIN"/>
    <property type="match status" value="1"/>
</dbReference>
<dbReference type="AlphaFoldDB" id="A0A9Q0GW03"/>